<comment type="caution">
    <text evidence="2">The sequence shown here is derived from an EMBL/GenBank/DDBJ whole genome shotgun (WGS) entry which is preliminary data.</text>
</comment>
<accession>A0A484BAZ8</accession>
<feature type="transmembrane region" description="Helical" evidence="1">
    <location>
        <begin position="26"/>
        <end position="59"/>
    </location>
</feature>
<evidence type="ECO:0000313" key="2">
    <source>
        <dbReference type="EMBL" id="TDG45834.1"/>
    </source>
</evidence>
<reference evidence="2 3" key="1">
    <citation type="journal article" date="2019" name="J. Hered.">
        <title>An Improved Genome Assembly for Drosophila navojoa, the Basal Species in the mojavensis Cluster.</title>
        <authorList>
            <person name="Vanderlinde T."/>
            <person name="Dupim E.G."/>
            <person name="Nazario-Yepiz N.O."/>
            <person name="Carvalho A.B."/>
        </authorList>
    </citation>
    <scope>NUCLEOTIDE SEQUENCE [LARGE SCALE GENOMIC DNA]</scope>
    <source>
        <strain evidence="2">Navoj_Jal97</strain>
        <tissue evidence="2">Whole organism</tissue>
    </source>
</reference>
<keyword evidence="3" id="KW-1185">Reference proteome</keyword>
<name>A0A484BAZ8_DRONA</name>
<dbReference type="AlphaFoldDB" id="A0A484BAZ8"/>
<organism evidence="2 3">
    <name type="scientific">Drosophila navojoa</name>
    <name type="common">Fruit fly</name>
    <dbReference type="NCBI Taxonomy" id="7232"/>
    <lineage>
        <taxon>Eukaryota</taxon>
        <taxon>Metazoa</taxon>
        <taxon>Ecdysozoa</taxon>
        <taxon>Arthropoda</taxon>
        <taxon>Hexapoda</taxon>
        <taxon>Insecta</taxon>
        <taxon>Pterygota</taxon>
        <taxon>Neoptera</taxon>
        <taxon>Endopterygota</taxon>
        <taxon>Diptera</taxon>
        <taxon>Brachycera</taxon>
        <taxon>Muscomorpha</taxon>
        <taxon>Ephydroidea</taxon>
        <taxon>Drosophilidae</taxon>
        <taxon>Drosophila</taxon>
    </lineage>
</organism>
<evidence type="ECO:0000256" key="1">
    <source>
        <dbReference type="SAM" id="Phobius"/>
    </source>
</evidence>
<sequence>MQIAWSNGQVVQWAFGLAKTATASCWLLLAKIVCMSAVAIAVAIAVGEIAVSAPVLFFLGKQLTHPAIDPLIRSCKSQPSPRFPLALIRPSVSQRAATLGYHAEWAEAPQSPPPAAAAAAAAQSESWAQNFGGFGKAQSQSQSQS</sequence>
<evidence type="ECO:0000313" key="3">
    <source>
        <dbReference type="Proteomes" id="UP000295192"/>
    </source>
</evidence>
<dbReference type="Proteomes" id="UP000295192">
    <property type="component" value="Unassembled WGS sequence"/>
</dbReference>
<keyword evidence="1" id="KW-0472">Membrane</keyword>
<protein>
    <submittedName>
        <fullName evidence="2">Uncharacterized protein</fullName>
    </submittedName>
</protein>
<keyword evidence="1" id="KW-0812">Transmembrane</keyword>
<gene>
    <name evidence="2" type="ORF">AWZ03_007789</name>
</gene>
<proteinExistence type="predicted"/>
<dbReference type="EMBL" id="LSRL02000070">
    <property type="protein sequence ID" value="TDG45834.1"/>
    <property type="molecule type" value="Genomic_DNA"/>
</dbReference>
<keyword evidence="1" id="KW-1133">Transmembrane helix</keyword>